<feature type="transmembrane region" description="Helical" evidence="4">
    <location>
        <begin position="157"/>
        <end position="178"/>
    </location>
</feature>
<comment type="caution">
    <text evidence="7">The sequence shown here is derived from an EMBL/GenBank/DDBJ whole genome shotgun (WGS) entry which is preliminary data.</text>
</comment>
<organism evidence="7 8">
    <name type="scientific">Zeaxanthinibacter enoshimensis</name>
    <dbReference type="NCBI Taxonomy" id="392009"/>
    <lineage>
        <taxon>Bacteria</taxon>
        <taxon>Pseudomonadati</taxon>
        <taxon>Bacteroidota</taxon>
        <taxon>Flavobacteriia</taxon>
        <taxon>Flavobacteriales</taxon>
        <taxon>Flavobacteriaceae</taxon>
        <taxon>Zeaxanthinibacter</taxon>
    </lineage>
</organism>
<dbReference type="EMBL" id="SNYI01000001">
    <property type="protein sequence ID" value="TDQ32939.1"/>
    <property type="molecule type" value="Genomic_DNA"/>
</dbReference>
<dbReference type="InterPro" id="IPR019734">
    <property type="entry name" value="TPR_rpt"/>
</dbReference>
<dbReference type="Gene3D" id="2.30.30.40">
    <property type="entry name" value="SH3 Domains"/>
    <property type="match status" value="1"/>
</dbReference>
<dbReference type="Pfam" id="PF08239">
    <property type="entry name" value="SH3_3"/>
    <property type="match status" value="1"/>
</dbReference>
<dbReference type="InterPro" id="IPR003646">
    <property type="entry name" value="SH3-like_bac-type"/>
</dbReference>
<feature type="chain" id="PRO_5020667935" evidence="5">
    <location>
        <begin position="19"/>
        <end position="252"/>
    </location>
</feature>
<dbReference type="PROSITE" id="PS50005">
    <property type="entry name" value="TPR"/>
    <property type="match status" value="1"/>
</dbReference>
<keyword evidence="5" id="KW-0732">Signal</keyword>
<accession>A0A4R6TSS1</accession>
<sequence length="252" mass="28778">MKYVYTLVLFFSLFGLMAQNEAIFDKATKAYNEGNYEEAITYYQQILDSGQHSAALYYNLGNSYYKLNEIAPSIYNFEKALILAPGDREILENLEYARNMTLDDIDAVPATGISRFVNSITGQLSFDQWAVAAIIFGILFVILYIAFYFFRFTTQKRVAFIGSLVALFLSLLCVVFAYTEYMDYKSDNPAIIFEEEVVVRAEPNQRSSEAFVLHEGTKVQALEELDGWQKIRLADGKTGWVQGNAMRLLKDY</sequence>
<keyword evidence="4" id="KW-0812">Transmembrane</keyword>
<dbReference type="InterPro" id="IPR013105">
    <property type="entry name" value="TPR_2"/>
</dbReference>
<evidence type="ECO:0000256" key="5">
    <source>
        <dbReference type="SAM" id="SignalP"/>
    </source>
</evidence>
<evidence type="ECO:0000259" key="6">
    <source>
        <dbReference type="SMART" id="SM00287"/>
    </source>
</evidence>
<evidence type="ECO:0000256" key="3">
    <source>
        <dbReference type="PROSITE-ProRule" id="PRU00339"/>
    </source>
</evidence>
<name>A0A4R6TSS1_9FLAO</name>
<feature type="transmembrane region" description="Helical" evidence="4">
    <location>
        <begin position="129"/>
        <end position="150"/>
    </location>
</feature>
<dbReference type="SMART" id="SM00028">
    <property type="entry name" value="TPR"/>
    <property type="match status" value="2"/>
</dbReference>
<dbReference type="Proteomes" id="UP000295468">
    <property type="component" value="Unassembled WGS sequence"/>
</dbReference>
<dbReference type="SMART" id="SM00287">
    <property type="entry name" value="SH3b"/>
    <property type="match status" value="1"/>
</dbReference>
<keyword evidence="4" id="KW-1133">Transmembrane helix</keyword>
<proteinExistence type="predicted"/>
<gene>
    <name evidence="7" type="ORF">CLV82_0777</name>
</gene>
<keyword evidence="4" id="KW-0472">Membrane</keyword>
<reference evidence="7 8" key="1">
    <citation type="submission" date="2019-03" db="EMBL/GenBank/DDBJ databases">
        <title>Genomic Encyclopedia of Archaeal and Bacterial Type Strains, Phase II (KMG-II): from individual species to whole genera.</title>
        <authorList>
            <person name="Goeker M."/>
        </authorList>
    </citation>
    <scope>NUCLEOTIDE SEQUENCE [LARGE SCALE GENOMIC DNA]</scope>
    <source>
        <strain evidence="7 8">DSM 18435</strain>
    </source>
</reference>
<dbReference type="SUPFAM" id="SSF48452">
    <property type="entry name" value="TPR-like"/>
    <property type="match status" value="1"/>
</dbReference>
<feature type="repeat" description="TPR" evidence="3">
    <location>
        <begin position="54"/>
        <end position="87"/>
    </location>
</feature>
<feature type="signal peptide" evidence="5">
    <location>
        <begin position="1"/>
        <end position="18"/>
    </location>
</feature>
<evidence type="ECO:0000313" key="8">
    <source>
        <dbReference type="Proteomes" id="UP000295468"/>
    </source>
</evidence>
<evidence type="ECO:0000256" key="2">
    <source>
        <dbReference type="ARBA" id="ARBA00022803"/>
    </source>
</evidence>
<keyword evidence="1" id="KW-0677">Repeat</keyword>
<dbReference type="AlphaFoldDB" id="A0A4R6TSS1"/>
<evidence type="ECO:0000256" key="1">
    <source>
        <dbReference type="ARBA" id="ARBA00022737"/>
    </source>
</evidence>
<dbReference type="OrthoDB" id="9776208at2"/>
<evidence type="ECO:0000256" key="4">
    <source>
        <dbReference type="SAM" id="Phobius"/>
    </source>
</evidence>
<keyword evidence="2 3" id="KW-0802">TPR repeat</keyword>
<dbReference type="Pfam" id="PF07719">
    <property type="entry name" value="TPR_2"/>
    <property type="match status" value="1"/>
</dbReference>
<dbReference type="RefSeq" id="WP_133642961.1">
    <property type="nucleotide sequence ID" value="NZ_SNYI01000001.1"/>
</dbReference>
<protein>
    <submittedName>
        <fullName evidence="7">SH3 domain-containing protein</fullName>
    </submittedName>
</protein>
<evidence type="ECO:0000313" key="7">
    <source>
        <dbReference type="EMBL" id="TDQ32939.1"/>
    </source>
</evidence>
<keyword evidence="8" id="KW-1185">Reference proteome</keyword>
<feature type="domain" description="SH3b" evidence="6">
    <location>
        <begin position="187"/>
        <end position="249"/>
    </location>
</feature>
<dbReference type="Gene3D" id="1.25.40.10">
    <property type="entry name" value="Tetratricopeptide repeat domain"/>
    <property type="match status" value="1"/>
</dbReference>
<dbReference type="InterPro" id="IPR011990">
    <property type="entry name" value="TPR-like_helical_dom_sf"/>
</dbReference>